<dbReference type="InterPro" id="IPR036732">
    <property type="entry name" value="AFP_Neu5c_C_sf"/>
</dbReference>
<dbReference type="PANTHER" id="PTHR42966">
    <property type="entry name" value="N-ACETYLNEURAMINATE SYNTHASE"/>
    <property type="match status" value="1"/>
</dbReference>
<gene>
    <name evidence="2" type="ORF">CCC_03374</name>
</gene>
<proteinExistence type="predicted"/>
<dbReference type="EMBL" id="JXSL01000025">
    <property type="protein sequence ID" value="KIL99156.1"/>
    <property type="molecule type" value="Genomic_DNA"/>
</dbReference>
<feature type="domain" description="AFP-like" evidence="1">
    <location>
        <begin position="292"/>
        <end position="348"/>
    </location>
</feature>
<organism evidence="2 3">
    <name type="scientific">Paramagnetospirillum magnetotacticum MS-1</name>
    <dbReference type="NCBI Taxonomy" id="272627"/>
    <lineage>
        <taxon>Bacteria</taxon>
        <taxon>Pseudomonadati</taxon>
        <taxon>Pseudomonadota</taxon>
        <taxon>Alphaproteobacteria</taxon>
        <taxon>Rhodospirillales</taxon>
        <taxon>Magnetospirillaceae</taxon>
        <taxon>Paramagnetospirillum</taxon>
    </lineage>
</organism>
<dbReference type="GO" id="GO:0047444">
    <property type="term" value="F:N-acylneuraminate-9-phosphate synthase activity"/>
    <property type="evidence" value="ECO:0007669"/>
    <property type="project" value="TreeGrafter"/>
</dbReference>
<dbReference type="InterPro" id="IPR013132">
    <property type="entry name" value="PseI/NeuA/B-like_N"/>
</dbReference>
<dbReference type="OrthoDB" id="9781701at2"/>
<dbReference type="SUPFAM" id="SSF51569">
    <property type="entry name" value="Aldolase"/>
    <property type="match status" value="1"/>
</dbReference>
<dbReference type="NCBIfam" id="TIGR03586">
    <property type="entry name" value="PseI"/>
    <property type="match status" value="1"/>
</dbReference>
<dbReference type="GO" id="GO:0016051">
    <property type="term" value="P:carbohydrate biosynthetic process"/>
    <property type="evidence" value="ECO:0007669"/>
    <property type="project" value="InterPro"/>
</dbReference>
<sequence>MTEIAIAGRPVGPDHPPFIIAEMSANHNGDLGRALALLEAAAKAGADAVKLQTLKPDAITIDCDKPDFVIEGGPWGGRKLFDLYAEAQTPWEWHSKLFQRGKELGLIVFSSPFDMAAVDFLAGLDAPAFKIASFEMADPGLVAHAAAKGKPIIVSTGMAGLGDIAATVETVRRAGNDQLVLLHCISSYPAPTEDANLATIPHMAQAFGVPVGLSDHTQGTAVAVAAVALGACVIEKHFTLRRADGGLDSHFSLEPEELVQLVRDCRAAWTARGRISYALAECEQGSKGFRRSLYVVEDLHPGETITEDKVRSIRPGYGLEPKFLPEILGRKARKAVPRGTAFDWSMIE</sequence>
<dbReference type="SMART" id="SM00858">
    <property type="entry name" value="SAF"/>
    <property type="match status" value="1"/>
</dbReference>
<name>A0A0C2V269_PARME</name>
<dbReference type="Gene3D" id="3.90.1210.10">
    <property type="entry name" value="Antifreeze-like/N-acetylneuraminic acid synthase C-terminal domain"/>
    <property type="match status" value="1"/>
</dbReference>
<dbReference type="STRING" id="272627.CCC_03374"/>
<dbReference type="Pfam" id="PF08666">
    <property type="entry name" value="SAF"/>
    <property type="match status" value="1"/>
</dbReference>
<dbReference type="Gene3D" id="3.20.20.70">
    <property type="entry name" value="Aldolase class I"/>
    <property type="match status" value="1"/>
</dbReference>
<dbReference type="PROSITE" id="PS50844">
    <property type="entry name" value="AFP_LIKE"/>
    <property type="match status" value="1"/>
</dbReference>
<dbReference type="Pfam" id="PF03102">
    <property type="entry name" value="NeuB"/>
    <property type="match status" value="1"/>
</dbReference>
<dbReference type="InterPro" id="IPR051690">
    <property type="entry name" value="PseI-like"/>
</dbReference>
<dbReference type="InterPro" id="IPR020030">
    <property type="entry name" value="Pseudaminic_synth_PseI"/>
</dbReference>
<keyword evidence="3" id="KW-1185">Reference proteome</keyword>
<dbReference type="RefSeq" id="WP_009868822.1">
    <property type="nucleotide sequence ID" value="NZ_JXSL01000025.1"/>
</dbReference>
<dbReference type="PANTHER" id="PTHR42966:SF2">
    <property type="entry name" value="PSEUDAMINIC ACID SYNTHASE"/>
    <property type="match status" value="1"/>
</dbReference>
<reference evidence="2 3" key="1">
    <citation type="submission" date="2015-01" db="EMBL/GenBank/DDBJ databases">
        <title>Genome Sequence of Magnetospirillum magnetotacticum Strain MS-1.</title>
        <authorList>
            <person name="Marinov G.K."/>
            <person name="Smalley M.D."/>
            <person name="DeSalvo G."/>
        </authorList>
    </citation>
    <scope>NUCLEOTIDE SEQUENCE [LARGE SCALE GENOMIC DNA]</scope>
    <source>
        <strain evidence="2 3">MS-1</strain>
    </source>
</reference>
<dbReference type="AlphaFoldDB" id="A0A0C2V269"/>
<dbReference type="InterPro" id="IPR013785">
    <property type="entry name" value="Aldolase_TIM"/>
</dbReference>
<dbReference type="SUPFAM" id="SSF51269">
    <property type="entry name" value="AFP III-like domain"/>
    <property type="match status" value="1"/>
</dbReference>
<evidence type="ECO:0000313" key="3">
    <source>
        <dbReference type="Proteomes" id="UP000031971"/>
    </source>
</evidence>
<evidence type="ECO:0000313" key="2">
    <source>
        <dbReference type="EMBL" id="KIL99156.1"/>
    </source>
</evidence>
<dbReference type="InterPro" id="IPR057736">
    <property type="entry name" value="SAF_PseI/NeuA/NeuB"/>
</dbReference>
<dbReference type="Proteomes" id="UP000031971">
    <property type="component" value="Unassembled WGS sequence"/>
</dbReference>
<protein>
    <submittedName>
        <fullName evidence="2">N-acetylneuraminate synthase</fullName>
    </submittedName>
</protein>
<evidence type="ECO:0000259" key="1">
    <source>
        <dbReference type="PROSITE" id="PS50844"/>
    </source>
</evidence>
<dbReference type="InterPro" id="IPR006190">
    <property type="entry name" value="SAF_AFP_Neu5Ac"/>
</dbReference>
<dbReference type="CDD" id="cd11615">
    <property type="entry name" value="SAF_NeuB_like"/>
    <property type="match status" value="1"/>
</dbReference>
<accession>A0A0C2V269</accession>
<comment type="caution">
    <text evidence="2">The sequence shown here is derived from an EMBL/GenBank/DDBJ whole genome shotgun (WGS) entry which is preliminary data.</text>
</comment>
<dbReference type="InterPro" id="IPR013974">
    <property type="entry name" value="SAF"/>
</dbReference>